<protein>
    <submittedName>
        <fullName evidence="2">Uncharacterized protein</fullName>
    </submittedName>
</protein>
<dbReference type="InterPro" id="IPR043128">
    <property type="entry name" value="Rev_trsase/Diguanyl_cyclase"/>
</dbReference>
<dbReference type="Gene3D" id="3.30.70.270">
    <property type="match status" value="1"/>
</dbReference>
<accession>A0A1E3PTF4</accession>
<name>A0A1E3PTF4_LIPST</name>
<gene>
    <name evidence="2" type="ORF">LIPSTDRAFT_34330</name>
</gene>
<organism evidence="2 3">
    <name type="scientific">Lipomyces starkeyi NRRL Y-11557</name>
    <dbReference type="NCBI Taxonomy" id="675824"/>
    <lineage>
        <taxon>Eukaryota</taxon>
        <taxon>Fungi</taxon>
        <taxon>Dikarya</taxon>
        <taxon>Ascomycota</taxon>
        <taxon>Saccharomycotina</taxon>
        <taxon>Lipomycetes</taxon>
        <taxon>Lipomycetales</taxon>
        <taxon>Lipomycetaceae</taxon>
        <taxon>Lipomyces</taxon>
    </lineage>
</organism>
<feature type="non-terminal residue" evidence="2">
    <location>
        <position position="1"/>
    </location>
</feature>
<dbReference type="Proteomes" id="UP000094385">
    <property type="component" value="Unassembled WGS sequence"/>
</dbReference>
<keyword evidence="3" id="KW-1185">Reference proteome</keyword>
<reference evidence="2 3" key="1">
    <citation type="journal article" date="2016" name="Proc. Natl. Acad. Sci. U.S.A.">
        <title>Comparative genomics of biotechnologically important yeasts.</title>
        <authorList>
            <person name="Riley R."/>
            <person name="Haridas S."/>
            <person name="Wolfe K.H."/>
            <person name="Lopes M.R."/>
            <person name="Hittinger C.T."/>
            <person name="Goeker M."/>
            <person name="Salamov A.A."/>
            <person name="Wisecaver J.H."/>
            <person name="Long T.M."/>
            <person name="Calvey C.H."/>
            <person name="Aerts A.L."/>
            <person name="Barry K.W."/>
            <person name="Choi C."/>
            <person name="Clum A."/>
            <person name="Coughlan A.Y."/>
            <person name="Deshpande S."/>
            <person name="Douglass A.P."/>
            <person name="Hanson S.J."/>
            <person name="Klenk H.-P."/>
            <person name="LaButti K.M."/>
            <person name="Lapidus A."/>
            <person name="Lindquist E.A."/>
            <person name="Lipzen A.M."/>
            <person name="Meier-Kolthoff J.P."/>
            <person name="Ohm R.A."/>
            <person name="Otillar R.P."/>
            <person name="Pangilinan J.L."/>
            <person name="Peng Y."/>
            <person name="Rokas A."/>
            <person name="Rosa C.A."/>
            <person name="Scheuner C."/>
            <person name="Sibirny A.A."/>
            <person name="Slot J.C."/>
            <person name="Stielow J.B."/>
            <person name="Sun H."/>
            <person name="Kurtzman C.P."/>
            <person name="Blackwell M."/>
            <person name="Grigoriev I.V."/>
            <person name="Jeffries T.W."/>
        </authorList>
    </citation>
    <scope>NUCLEOTIDE SEQUENCE [LARGE SCALE GENOMIC DNA]</scope>
    <source>
        <strain evidence="2 3">NRRL Y-11557</strain>
    </source>
</reference>
<feature type="region of interest" description="Disordered" evidence="1">
    <location>
        <begin position="40"/>
        <end position="64"/>
    </location>
</feature>
<proteinExistence type="predicted"/>
<feature type="compositionally biased region" description="Basic and acidic residues" evidence="1">
    <location>
        <begin position="47"/>
        <end position="64"/>
    </location>
</feature>
<feature type="non-terminal residue" evidence="2">
    <location>
        <position position="64"/>
    </location>
</feature>
<evidence type="ECO:0000256" key="1">
    <source>
        <dbReference type="SAM" id="MobiDB-lite"/>
    </source>
</evidence>
<evidence type="ECO:0000313" key="3">
    <source>
        <dbReference type="Proteomes" id="UP000094385"/>
    </source>
</evidence>
<dbReference type="OrthoDB" id="4022548at2759"/>
<dbReference type="InterPro" id="IPR043502">
    <property type="entry name" value="DNA/RNA_pol_sf"/>
</dbReference>
<sequence length="64" mass="7563">KNRPPKNYRDVQVLLGFCNFYRRFIRHYSLLAQPLTTLLKGSKNGKKSGDFSKEWGEQQRDAFL</sequence>
<dbReference type="SUPFAM" id="SSF56672">
    <property type="entry name" value="DNA/RNA polymerases"/>
    <property type="match status" value="1"/>
</dbReference>
<evidence type="ECO:0000313" key="2">
    <source>
        <dbReference type="EMBL" id="ODQ68715.1"/>
    </source>
</evidence>
<dbReference type="EMBL" id="KV454371">
    <property type="protein sequence ID" value="ODQ68715.1"/>
    <property type="molecule type" value="Genomic_DNA"/>
</dbReference>
<dbReference type="AlphaFoldDB" id="A0A1E3PTF4"/>